<dbReference type="PROSITE" id="PS51059">
    <property type="entry name" value="PARP_CATALYTIC"/>
    <property type="match status" value="1"/>
</dbReference>
<dbReference type="InterPro" id="IPR012317">
    <property type="entry name" value="Poly(ADP-ribose)pol_cat_dom"/>
</dbReference>
<dbReference type="GO" id="GO:0003950">
    <property type="term" value="F:NAD+ poly-ADP-ribosyltransferase activity"/>
    <property type="evidence" value="ECO:0007669"/>
    <property type="project" value="UniProtKB-UniRule"/>
</dbReference>
<feature type="domain" description="PARP catalytic" evidence="8">
    <location>
        <begin position="133"/>
        <end position="336"/>
    </location>
</feature>
<dbReference type="EMBL" id="HBUF01205721">
    <property type="protein sequence ID" value="CAG6663705.1"/>
    <property type="molecule type" value="Transcribed_RNA"/>
</dbReference>
<evidence type="ECO:0000313" key="9">
    <source>
        <dbReference type="EMBL" id="CAG6663705.1"/>
    </source>
</evidence>
<keyword evidence="4 6" id="KW-0520">NAD</keyword>
<dbReference type="AlphaFoldDB" id="A0A8D8S8F6"/>
<comment type="similarity">
    <text evidence="5">Belongs to the ARTD/PARP family.</text>
</comment>
<evidence type="ECO:0000256" key="7">
    <source>
        <dbReference type="SAM" id="Phobius"/>
    </source>
</evidence>
<proteinExistence type="inferred from homology"/>
<keyword evidence="2 6" id="KW-0808">Transferase</keyword>
<evidence type="ECO:0000256" key="2">
    <source>
        <dbReference type="ARBA" id="ARBA00022679"/>
    </source>
</evidence>
<keyword evidence="3" id="KW-0548">Nucleotidyltransferase</keyword>
<dbReference type="Gene3D" id="3.90.228.10">
    <property type="match status" value="1"/>
</dbReference>
<keyword evidence="7" id="KW-0812">Transmembrane</keyword>
<dbReference type="Pfam" id="PF00644">
    <property type="entry name" value="PARP"/>
    <property type="match status" value="1"/>
</dbReference>
<evidence type="ECO:0000259" key="8">
    <source>
        <dbReference type="PROSITE" id="PS51059"/>
    </source>
</evidence>
<evidence type="ECO:0000256" key="3">
    <source>
        <dbReference type="ARBA" id="ARBA00022695"/>
    </source>
</evidence>
<evidence type="ECO:0000256" key="5">
    <source>
        <dbReference type="ARBA" id="ARBA00024347"/>
    </source>
</evidence>
<protein>
    <recommendedName>
        <fullName evidence="6">Poly [ADP-ribose] polymerase</fullName>
        <shortName evidence="6">PARP</shortName>
        <ecNumber evidence="6">2.4.2.-</ecNumber>
    </recommendedName>
</protein>
<dbReference type="PANTHER" id="PTHR21328">
    <property type="entry name" value="POLY ADP-RIBOSE POLYMERASE FAMILY, MEMBER PARP"/>
    <property type="match status" value="1"/>
</dbReference>
<evidence type="ECO:0000256" key="4">
    <source>
        <dbReference type="ARBA" id="ARBA00023027"/>
    </source>
</evidence>
<dbReference type="InterPro" id="IPR041400">
    <property type="entry name" value="PARP16_N"/>
</dbReference>
<dbReference type="SUPFAM" id="SSF56399">
    <property type="entry name" value="ADP-ribosylation"/>
    <property type="match status" value="1"/>
</dbReference>
<feature type="transmembrane region" description="Helical" evidence="7">
    <location>
        <begin position="356"/>
        <end position="378"/>
    </location>
</feature>
<dbReference type="InterPro" id="IPR051838">
    <property type="entry name" value="ARTD_PARP"/>
</dbReference>
<dbReference type="EC" id="2.4.2.-" evidence="6"/>
<keyword evidence="1 6" id="KW-0328">Glycosyltransferase</keyword>
<keyword evidence="7" id="KW-1133">Transmembrane helix</keyword>
<organism evidence="9">
    <name type="scientific">Cacopsylla melanoneura</name>
    <dbReference type="NCBI Taxonomy" id="428564"/>
    <lineage>
        <taxon>Eukaryota</taxon>
        <taxon>Metazoa</taxon>
        <taxon>Ecdysozoa</taxon>
        <taxon>Arthropoda</taxon>
        <taxon>Hexapoda</taxon>
        <taxon>Insecta</taxon>
        <taxon>Pterygota</taxon>
        <taxon>Neoptera</taxon>
        <taxon>Paraneoptera</taxon>
        <taxon>Hemiptera</taxon>
        <taxon>Sternorrhyncha</taxon>
        <taxon>Psylloidea</taxon>
        <taxon>Psyllidae</taxon>
        <taxon>Psyllinae</taxon>
        <taxon>Cacopsylla</taxon>
    </lineage>
</organism>
<dbReference type="GO" id="GO:0016779">
    <property type="term" value="F:nucleotidyltransferase activity"/>
    <property type="evidence" value="ECO:0007669"/>
    <property type="project" value="UniProtKB-KW"/>
</dbReference>
<sequence length="401" mass="45432">MPEAENNIKGMLPKEKDLQESVDNVTRNNGEVAQSSLSSPQTSTINTKIIELKQSLAKSKLGCDIKWSIFVSACHSYRVSSCLHPFPTMFIKDGLKDISAVLDCIDQMPLLSSVLHKHITHSSPPPPTKLHPLIYLLHWLLVEQSPSLNEVPRTSYDSVLNLVSSQSTRSTAKPDLIFQVQYSPHSSIEMNWSKMNHLKTFHAFHGSRLENFHSIMHFGLQQHFNKNSLFGQGIYLSSELGICLMYSPYSVGWGGSCIGSELSVVALCSIVDDPDQVKCQEDTDYFFISGENKGRALAKDSLGGEVPHKYYVVQNSVLVKVEYLLVYTRHKVTPSQHVIRPNCRSMLLHWILRNKFICFIIGYGFLLFFIGLSGNVTFQRYFRYCTNKLYEMLGVHIQNTF</sequence>
<evidence type="ECO:0000256" key="6">
    <source>
        <dbReference type="RuleBase" id="RU362114"/>
    </source>
</evidence>
<name>A0A8D8S8F6_9HEMI</name>
<dbReference type="Pfam" id="PF18084">
    <property type="entry name" value="ARTD15_N"/>
    <property type="match status" value="1"/>
</dbReference>
<evidence type="ECO:0000256" key="1">
    <source>
        <dbReference type="ARBA" id="ARBA00022676"/>
    </source>
</evidence>
<accession>A0A8D8S8F6</accession>
<keyword evidence="7" id="KW-0472">Membrane</keyword>
<reference evidence="9" key="1">
    <citation type="submission" date="2021-05" db="EMBL/GenBank/DDBJ databases">
        <authorList>
            <person name="Alioto T."/>
            <person name="Alioto T."/>
            <person name="Gomez Garrido J."/>
        </authorList>
    </citation>
    <scope>NUCLEOTIDE SEQUENCE</scope>
</reference>